<dbReference type="RefSeq" id="WP_344746873.1">
    <property type="nucleotide sequence ID" value="NZ_BAAAWW010000108.1"/>
</dbReference>
<keyword evidence="5" id="KW-1185">Reference proteome</keyword>
<dbReference type="InterPro" id="IPR000873">
    <property type="entry name" value="AMP-dep_synth/lig_dom"/>
</dbReference>
<evidence type="ECO:0000259" key="2">
    <source>
        <dbReference type="Pfam" id="PF00501"/>
    </source>
</evidence>
<evidence type="ECO:0000259" key="3">
    <source>
        <dbReference type="Pfam" id="PF13193"/>
    </source>
</evidence>
<dbReference type="Pfam" id="PF13193">
    <property type="entry name" value="AMP-binding_C"/>
    <property type="match status" value="1"/>
</dbReference>
<dbReference type="InterPro" id="IPR025110">
    <property type="entry name" value="AMP-bd_C"/>
</dbReference>
<name>A0ABV5TLF2_9ACTN</name>
<dbReference type="InterPro" id="IPR020845">
    <property type="entry name" value="AMP-binding_CS"/>
</dbReference>
<proteinExistence type="predicted"/>
<dbReference type="EC" id="6.2.1.3" evidence="4"/>
<dbReference type="InterPro" id="IPR050237">
    <property type="entry name" value="ATP-dep_AMP-bd_enzyme"/>
</dbReference>
<dbReference type="Proteomes" id="UP001589610">
    <property type="component" value="Unassembled WGS sequence"/>
</dbReference>
<feature type="compositionally biased region" description="Pro residues" evidence="1">
    <location>
        <begin position="15"/>
        <end position="25"/>
    </location>
</feature>
<dbReference type="InterPro" id="IPR045851">
    <property type="entry name" value="AMP-bd_C_sf"/>
</dbReference>
<protein>
    <submittedName>
        <fullName evidence="4">Long-chain-fatty-acid--CoA ligase</fullName>
        <ecNumber evidence="4">6.2.1.3</ecNumber>
    </submittedName>
</protein>
<reference evidence="4 5" key="1">
    <citation type="submission" date="2024-09" db="EMBL/GenBank/DDBJ databases">
        <authorList>
            <person name="Sun Q."/>
            <person name="Mori K."/>
        </authorList>
    </citation>
    <scope>NUCLEOTIDE SEQUENCE [LARGE SCALE GENOMIC DNA]</scope>
    <source>
        <strain evidence="4 5">JCM 3028</strain>
    </source>
</reference>
<feature type="region of interest" description="Disordered" evidence="1">
    <location>
        <begin position="1"/>
        <end position="47"/>
    </location>
</feature>
<accession>A0ABV5TLF2</accession>
<organism evidence="4 5">
    <name type="scientific">Streptosporangium vulgare</name>
    <dbReference type="NCBI Taxonomy" id="46190"/>
    <lineage>
        <taxon>Bacteria</taxon>
        <taxon>Bacillati</taxon>
        <taxon>Actinomycetota</taxon>
        <taxon>Actinomycetes</taxon>
        <taxon>Streptosporangiales</taxon>
        <taxon>Streptosporangiaceae</taxon>
        <taxon>Streptosporangium</taxon>
    </lineage>
</organism>
<dbReference type="NCBIfam" id="NF004837">
    <property type="entry name" value="PRK06187.1"/>
    <property type="match status" value="1"/>
</dbReference>
<dbReference type="Gene3D" id="3.40.50.12780">
    <property type="entry name" value="N-terminal domain of ligase-like"/>
    <property type="match status" value="1"/>
</dbReference>
<dbReference type="PROSITE" id="PS00455">
    <property type="entry name" value="AMP_BINDING"/>
    <property type="match status" value="1"/>
</dbReference>
<evidence type="ECO:0000256" key="1">
    <source>
        <dbReference type="SAM" id="MobiDB-lite"/>
    </source>
</evidence>
<gene>
    <name evidence="4" type="ORF">ACFFRH_29765</name>
</gene>
<evidence type="ECO:0000313" key="5">
    <source>
        <dbReference type="Proteomes" id="UP001589610"/>
    </source>
</evidence>
<feature type="domain" description="AMP-dependent synthetase/ligase" evidence="2">
    <location>
        <begin position="75"/>
        <end position="439"/>
    </location>
</feature>
<comment type="caution">
    <text evidence="4">The sequence shown here is derived from an EMBL/GenBank/DDBJ whole genome shotgun (WGS) entry which is preliminary data.</text>
</comment>
<keyword evidence="4" id="KW-0436">Ligase</keyword>
<sequence>MTVPAATGSTTGPAAPDPAPAPAAPDPVLTGSATAGPAANPATGPVVTGPVRHGFDADYALHADGSRVERLADILRRRAAATPDLPAVIEPGGVTTFAVLDARSSRAARALLADGVGEGDRVAYIGANAPSFLEVLYGAAKIGAIATAVNNRLAPAEVAQILGDAEPSVLVLGSGDGGLAPGKGVVPSLTRVVTADGDPGTTPYEDWLDGHPADDPGVLADPGSTALIFYTSGTTGLPKGIMLSGRNLGQALATMHYEIGMDETSVAMAPIPYFHISGLGLAMVAAVNGAALLLEHATAPEELRDLLISRRVSHAALVPTLIQRLVALPGVREYDWSALKIVVYGSSPIPLPVIRAATESIGCRFLQSYGLTESTGGVTVLHPDDHLPEPGLEGRLLSAGRPMHGVPMRVVRPETLEDLGPGERGEVLIGGGHVMTGYWRRPAETAATILPGGWLRTGDGGSFDADGYLYLHDRIKDMIVSGGENVYPAEVESVLTGHPSVAEVAVVGVPSDRWGEVPHAVVVPRPGAEPVTAQQLISWTRERLAHFKCPADVSFVDALPRNASGKLLKTRLREDHGRR</sequence>
<feature type="domain" description="AMP-binding enzyme C-terminal" evidence="3">
    <location>
        <begin position="490"/>
        <end position="566"/>
    </location>
</feature>
<dbReference type="Pfam" id="PF00501">
    <property type="entry name" value="AMP-binding"/>
    <property type="match status" value="1"/>
</dbReference>
<feature type="compositionally biased region" description="Low complexity" evidence="1">
    <location>
        <begin position="26"/>
        <end position="45"/>
    </location>
</feature>
<evidence type="ECO:0000313" key="4">
    <source>
        <dbReference type="EMBL" id="MFB9679691.1"/>
    </source>
</evidence>
<dbReference type="GO" id="GO:0004467">
    <property type="term" value="F:long-chain fatty acid-CoA ligase activity"/>
    <property type="evidence" value="ECO:0007669"/>
    <property type="project" value="UniProtKB-EC"/>
</dbReference>
<dbReference type="PANTHER" id="PTHR43767">
    <property type="entry name" value="LONG-CHAIN-FATTY-ACID--COA LIGASE"/>
    <property type="match status" value="1"/>
</dbReference>
<dbReference type="InterPro" id="IPR042099">
    <property type="entry name" value="ANL_N_sf"/>
</dbReference>
<dbReference type="PANTHER" id="PTHR43767:SF1">
    <property type="entry name" value="NONRIBOSOMAL PEPTIDE SYNTHASE PES1 (EUROFUNG)-RELATED"/>
    <property type="match status" value="1"/>
</dbReference>
<dbReference type="SUPFAM" id="SSF56801">
    <property type="entry name" value="Acetyl-CoA synthetase-like"/>
    <property type="match status" value="1"/>
</dbReference>
<dbReference type="EMBL" id="JBHMBS010000017">
    <property type="protein sequence ID" value="MFB9679691.1"/>
    <property type="molecule type" value="Genomic_DNA"/>
</dbReference>
<dbReference type="Gene3D" id="3.30.300.30">
    <property type="match status" value="1"/>
</dbReference>
<feature type="compositionally biased region" description="Low complexity" evidence="1">
    <location>
        <begin position="1"/>
        <end position="14"/>
    </location>
</feature>